<feature type="compositionally biased region" description="Basic and acidic residues" evidence="1">
    <location>
        <begin position="14"/>
        <end position="32"/>
    </location>
</feature>
<sequence length="32" mass="3790">MAEMFSPTVKVRYSRAEERDKLRDSSELSSKR</sequence>
<evidence type="ECO:0000313" key="2">
    <source>
        <dbReference type="EMBL" id="OMO97061.1"/>
    </source>
</evidence>
<organism evidence="2 3">
    <name type="scientific">Corchorus capsularis</name>
    <name type="common">Jute</name>
    <dbReference type="NCBI Taxonomy" id="210143"/>
    <lineage>
        <taxon>Eukaryota</taxon>
        <taxon>Viridiplantae</taxon>
        <taxon>Streptophyta</taxon>
        <taxon>Embryophyta</taxon>
        <taxon>Tracheophyta</taxon>
        <taxon>Spermatophyta</taxon>
        <taxon>Magnoliopsida</taxon>
        <taxon>eudicotyledons</taxon>
        <taxon>Gunneridae</taxon>
        <taxon>Pentapetalae</taxon>
        <taxon>rosids</taxon>
        <taxon>malvids</taxon>
        <taxon>Malvales</taxon>
        <taxon>Malvaceae</taxon>
        <taxon>Grewioideae</taxon>
        <taxon>Apeibeae</taxon>
        <taxon>Corchorus</taxon>
    </lineage>
</organism>
<reference evidence="2 3" key="1">
    <citation type="submission" date="2013-09" db="EMBL/GenBank/DDBJ databases">
        <title>Corchorus capsularis genome sequencing.</title>
        <authorList>
            <person name="Alam M."/>
            <person name="Haque M.S."/>
            <person name="Islam M.S."/>
            <person name="Emdad E.M."/>
            <person name="Islam M.M."/>
            <person name="Ahmed B."/>
            <person name="Halim A."/>
            <person name="Hossen Q.M.M."/>
            <person name="Hossain M.Z."/>
            <person name="Ahmed R."/>
            <person name="Khan M.M."/>
            <person name="Islam R."/>
            <person name="Rashid M.M."/>
            <person name="Khan S.A."/>
            <person name="Rahman M.S."/>
            <person name="Alam M."/>
        </authorList>
    </citation>
    <scope>NUCLEOTIDE SEQUENCE [LARGE SCALE GENOMIC DNA]</scope>
    <source>
        <strain evidence="3">cv. CVL-1</strain>
        <tissue evidence="2">Whole seedling</tissue>
    </source>
</reference>
<gene>
    <name evidence="2" type="ORF">CCACVL1_04673</name>
</gene>
<protein>
    <submittedName>
        <fullName evidence="2">Uncharacterized protein</fullName>
    </submittedName>
</protein>
<proteinExistence type="predicted"/>
<dbReference type="Gramene" id="OMO97061">
    <property type="protein sequence ID" value="OMO97061"/>
    <property type="gene ID" value="CCACVL1_04673"/>
</dbReference>
<evidence type="ECO:0000256" key="1">
    <source>
        <dbReference type="SAM" id="MobiDB-lite"/>
    </source>
</evidence>
<accession>A0A1R3JQN8</accession>
<name>A0A1R3JQN8_COCAP</name>
<dbReference type="Proteomes" id="UP000188268">
    <property type="component" value="Unassembled WGS sequence"/>
</dbReference>
<comment type="caution">
    <text evidence="2">The sequence shown here is derived from an EMBL/GenBank/DDBJ whole genome shotgun (WGS) entry which is preliminary data.</text>
</comment>
<dbReference type="AlphaFoldDB" id="A0A1R3JQN8"/>
<dbReference type="EMBL" id="AWWV01007283">
    <property type="protein sequence ID" value="OMO97061.1"/>
    <property type="molecule type" value="Genomic_DNA"/>
</dbReference>
<feature type="region of interest" description="Disordered" evidence="1">
    <location>
        <begin position="1"/>
        <end position="32"/>
    </location>
</feature>
<keyword evidence="3" id="KW-1185">Reference proteome</keyword>
<evidence type="ECO:0000313" key="3">
    <source>
        <dbReference type="Proteomes" id="UP000188268"/>
    </source>
</evidence>